<dbReference type="InterPro" id="IPR036388">
    <property type="entry name" value="WH-like_DNA-bd_sf"/>
</dbReference>
<dbReference type="Proteomes" id="UP001404104">
    <property type="component" value="Unassembled WGS sequence"/>
</dbReference>
<proteinExistence type="predicted"/>
<reference evidence="2 3" key="1">
    <citation type="submission" date="2024-05" db="EMBL/GenBank/DDBJ databases">
        <authorList>
            <person name="Liu Q."/>
            <person name="Xin Y.-H."/>
        </authorList>
    </citation>
    <scope>NUCLEOTIDE SEQUENCE [LARGE SCALE GENOMIC DNA]</scope>
    <source>
        <strain evidence="2 3">CGMCC 1.15349</strain>
    </source>
</reference>
<name>A0ABU9XQ95_9SPHN</name>
<dbReference type="SUPFAM" id="SSF46785">
    <property type="entry name" value="Winged helix' DNA-binding domain"/>
    <property type="match status" value="1"/>
</dbReference>
<gene>
    <name evidence="2" type="ORF">ABC969_06115</name>
</gene>
<sequence length="321" mass="34398">MRISRLETLGAGMIDDAPCYDSRLGAVLVAAPASILPAEAVALAGARILLRADWADAATLLARPLRLDLLVLEAIGVCDAVLATALPPIIGEARRHGARIIVALEEDQIDTVANHAFGPHVDLLCRPSLTERVAALAVAAAGRPDAVVGEVGRDAEAARLRRLNEEVARIAETLAQLTRDGGLPPDRAPPGVGDRHNGYGAPPREDDVRASDLRQAIRARRLRGQFFDPTLLEDPAWDMLLDLYAAELERAQVSVSSLCIAAAVAPTTALRWISKMTEAGLLEREPDPFDRRRAFMALSVQARDGLRGYFAAVRRAGLSIA</sequence>
<evidence type="ECO:0000313" key="3">
    <source>
        <dbReference type="Proteomes" id="UP001404104"/>
    </source>
</evidence>
<organism evidence="2 3">
    <name type="scientific">Sphingomonas qilianensis</name>
    <dbReference type="NCBI Taxonomy" id="1736690"/>
    <lineage>
        <taxon>Bacteria</taxon>
        <taxon>Pseudomonadati</taxon>
        <taxon>Pseudomonadota</taxon>
        <taxon>Alphaproteobacteria</taxon>
        <taxon>Sphingomonadales</taxon>
        <taxon>Sphingomonadaceae</taxon>
        <taxon>Sphingomonas</taxon>
    </lineage>
</organism>
<dbReference type="RefSeq" id="WP_345863673.1">
    <property type="nucleotide sequence ID" value="NZ_JBDIMF010000001.1"/>
</dbReference>
<keyword evidence="3" id="KW-1185">Reference proteome</keyword>
<dbReference type="Gene3D" id="1.10.10.10">
    <property type="entry name" value="Winged helix-like DNA-binding domain superfamily/Winged helix DNA-binding domain"/>
    <property type="match status" value="1"/>
</dbReference>
<evidence type="ECO:0000256" key="1">
    <source>
        <dbReference type="SAM" id="Coils"/>
    </source>
</evidence>
<dbReference type="EMBL" id="JBDIMF010000001">
    <property type="protein sequence ID" value="MEN2785997.1"/>
    <property type="molecule type" value="Genomic_DNA"/>
</dbReference>
<feature type="coiled-coil region" evidence="1">
    <location>
        <begin position="153"/>
        <end position="180"/>
    </location>
</feature>
<protein>
    <submittedName>
        <fullName evidence="2">MarR family winged helix-turn-helix transcriptional regulator</fullName>
    </submittedName>
</protein>
<keyword evidence="1" id="KW-0175">Coiled coil</keyword>
<dbReference type="InterPro" id="IPR036390">
    <property type="entry name" value="WH_DNA-bd_sf"/>
</dbReference>
<evidence type="ECO:0000313" key="2">
    <source>
        <dbReference type="EMBL" id="MEN2785997.1"/>
    </source>
</evidence>
<accession>A0ABU9XQ95</accession>
<comment type="caution">
    <text evidence="2">The sequence shown here is derived from an EMBL/GenBank/DDBJ whole genome shotgun (WGS) entry which is preliminary data.</text>
</comment>